<dbReference type="RefSeq" id="WP_109610978.1">
    <property type="nucleotide sequence ID" value="NZ_QGHA01000022.1"/>
</dbReference>
<dbReference type="Proteomes" id="UP000245678">
    <property type="component" value="Unassembled WGS sequence"/>
</dbReference>
<evidence type="ECO:0000259" key="2">
    <source>
        <dbReference type="Pfam" id="PF14020"/>
    </source>
</evidence>
<keyword evidence="1" id="KW-0472">Membrane</keyword>
<comment type="caution">
    <text evidence="3">The sequence shown here is derived from an EMBL/GenBank/DDBJ whole genome shotgun (WGS) entry which is preliminary data.</text>
</comment>
<evidence type="ECO:0000313" key="3">
    <source>
        <dbReference type="EMBL" id="PWK65383.1"/>
    </source>
</evidence>
<reference evidence="3 4" key="1">
    <citation type="submission" date="2018-05" db="EMBL/GenBank/DDBJ databases">
        <title>Genomic Encyclopedia of Archaeal and Bacterial Type Strains, Phase II (KMG-II): from individual species to whole genera.</title>
        <authorList>
            <person name="Goeker M."/>
        </authorList>
    </citation>
    <scope>NUCLEOTIDE SEQUENCE [LARGE SCALE GENOMIC DNA]</scope>
    <source>
        <strain evidence="3 4">DSM 19975</strain>
    </source>
</reference>
<protein>
    <submittedName>
        <fullName evidence="3">Uncharacterized protein DUF4236</fullName>
    </submittedName>
</protein>
<keyword evidence="1" id="KW-0812">Transmembrane</keyword>
<name>A0A316H8X5_9SPHI</name>
<gene>
    <name evidence="3" type="ORF">LX99_05028</name>
</gene>
<accession>A0A316H8X5</accession>
<sequence length="456" mass="51596">MSWSYRKSFGSGPFRVNFSKSGISYSMGVKGARVNVGPKGTFVSLSAHGITYRRRLQGTASAGAPGKHQVLPAGIDEGHRIASADIGQLTDTDSMDFVSELTRKAGLISYVNWLGMLPLLIFITVMLFTSFGSRTVVRRPARDSMSVTVTSYEGANIRKRADAGSDIVRAAVYDEAFRLTDSTHTKWVGVGFRDSTGYINRRFVRIDHVPLEEVAETQVFLANPYAAYEFLVGILVFTVLIHWLRRLDKERFEMELHYDMDPQFRQVYEQFGTHFARFSGSAKIWQYLNAQQTSDYKRNAGAGKLIKRTSLRGVFAHKPPLPYFITNVSTPCLKLSNLEFYFLPERLLIKEGNTFAAVFYKNLRITGYTTRFIENEWLPPDTQVIDQTWRYVNKRGGPDRRFNNNRQIPVCAYSEYTMTSDTGIYEIISTSKKGAMDDFASFLGQIGNLQARMSIG</sequence>
<feature type="domain" description="DUF4236" evidence="2">
    <location>
        <begin position="3"/>
        <end position="53"/>
    </location>
</feature>
<keyword evidence="4" id="KW-1185">Reference proteome</keyword>
<dbReference type="EMBL" id="QGHA01000022">
    <property type="protein sequence ID" value="PWK65383.1"/>
    <property type="molecule type" value="Genomic_DNA"/>
</dbReference>
<evidence type="ECO:0000256" key="1">
    <source>
        <dbReference type="SAM" id="Phobius"/>
    </source>
</evidence>
<proteinExistence type="predicted"/>
<dbReference type="InterPro" id="IPR025330">
    <property type="entry name" value="DUF4236"/>
</dbReference>
<dbReference type="Pfam" id="PF14020">
    <property type="entry name" value="DUF4236"/>
    <property type="match status" value="1"/>
</dbReference>
<keyword evidence="1" id="KW-1133">Transmembrane helix</keyword>
<dbReference type="AlphaFoldDB" id="A0A316H8X5"/>
<organism evidence="3 4">
    <name type="scientific">Mucilaginibacter oryzae</name>
    <dbReference type="NCBI Taxonomy" id="468058"/>
    <lineage>
        <taxon>Bacteria</taxon>
        <taxon>Pseudomonadati</taxon>
        <taxon>Bacteroidota</taxon>
        <taxon>Sphingobacteriia</taxon>
        <taxon>Sphingobacteriales</taxon>
        <taxon>Sphingobacteriaceae</taxon>
        <taxon>Mucilaginibacter</taxon>
    </lineage>
</organism>
<feature type="transmembrane region" description="Helical" evidence="1">
    <location>
        <begin position="110"/>
        <end position="131"/>
    </location>
</feature>
<evidence type="ECO:0000313" key="4">
    <source>
        <dbReference type="Proteomes" id="UP000245678"/>
    </source>
</evidence>
<feature type="transmembrane region" description="Helical" evidence="1">
    <location>
        <begin position="225"/>
        <end position="244"/>
    </location>
</feature>